<sequence>MSVQDLPLDVIGAQFAMLEPDRQRDTAFLCLNAVLREALDRGADGIAAAELDHMRSAVTTFEEGLYRRTIHQLEMAQAIAARLSAGGAFAAVGQRNAYRVAMLRRRLDLIRIITPVAADRIAS</sequence>
<accession>A0A917MH16</accession>
<name>A0A917MH16_9HYPH</name>
<dbReference type="Proteomes" id="UP000603912">
    <property type="component" value="Unassembled WGS sequence"/>
</dbReference>
<dbReference type="EMBL" id="BMES01000001">
    <property type="protein sequence ID" value="GGH12264.1"/>
    <property type="molecule type" value="Genomic_DNA"/>
</dbReference>
<organism evidence="1 2">
    <name type="scientific">Alsobacter metallidurans</name>
    <dbReference type="NCBI Taxonomy" id="340221"/>
    <lineage>
        <taxon>Bacteria</taxon>
        <taxon>Pseudomonadati</taxon>
        <taxon>Pseudomonadota</taxon>
        <taxon>Alphaproteobacteria</taxon>
        <taxon>Hyphomicrobiales</taxon>
        <taxon>Alsobacteraceae</taxon>
        <taxon>Alsobacter</taxon>
    </lineage>
</organism>
<keyword evidence="2" id="KW-1185">Reference proteome</keyword>
<evidence type="ECO:0000313" key="2">
    <source>
        <dbReference type="Proteomes" id="UP000603912"/>
    </source>
</evidence>
<reference evidence="1" key="2">
    <citation type="submission" date="2020-09" db="EMBL/GenBank/DDBJ databases">
        <authorList>
            <person name="Sun Q."/>
            <person name="Zhou Y."/>
        </authorList>
    </citation>
    <scope>NUCLEOTIDE SEQUENCE</scope>
    <source>
        <strain evidence="1">CGMCC 1.12214</strain>
    </source>
</reference>
<gene>
    <name evidence="1" type="ORF">GCM10007036_09940</name>
</gene>
<dbReference type="AlphaFoldDB" id="A0A917MH16"/>
<dbReference type="RefSeq" id="WP_188516586.1">
    <property type="nucleotide sequence ID" value="NZ_BMES01000001.1"/>
</dbReference>
<comment type="caution">
    <text evidence="1">The sequence shown here is derived from an EMBL/GenBank/DDBJ whole genome shotgun (WGS) entry which is preliminary data.</text>
</comment>
<reference evidence="1" key="1">
    <citation type="journal article" date="2014" name="Int. J. Syst. Evol. Microbiol.">
        <title>Complete genome sequence of Corynebacterium casei LMG S-19264T (=DSM 44701T), isolated from a smear-ripened cheese.</title>
        <authorList>
            <consortium name="US DOE Joint Genome Institute (JGI-PGF)"/>
            <person name="Walter F."/>
            <person name="Albersmeier A."/>
            <person name="Kalinowski J."/>
            <person name="Ruckert C."/>
        </authorList>
    </citation>
    <scope>NUCLEOTIDE SEQUENCE</scope>
    <source>
        <strain evidence="1">CGMCC 1.12214</strain>
    </source>
</reference>
<protein>
    <submittedName>
        <fullName evidence="1">Uncharacterized protein</fullName>
    </submittedName>
</protein>
<evidence type="ECO:0000313" key="1">
    <source>
        <dbReference type="EMBL" id="GGH12264.1"/>
    </source>
</evidence>
<proteinExistence type="predicted"/>